<dbReference type="InterPro" id="IPR040198">
    <property type="entry name" value="Fido_containing"/>
</dbReference>
<keyword evidence="2" id="KW-0131">Cell cycle</keyword>
<protein>
    <submittedName>
        <fullName evidence="2">Cell division protein Fic</fullName>
    </submittedName>
</protein>
<keyword evidence="2" id="KW-0132">Cell division</keyword>
<dbReference type="SUPFAM" id="SSF140931">
    <property type="entry name" value="Fic-like"/>
    <property type="match status" value="1"/>
</dbReference>
<feature type="domain" description="Fido" evidence="1">
    <location>
        <begin position="59"/>
        <end position="198"/>
    </location>
</feature>
<dbReference type="GO" id="GO:0051301">
    <property type="term" value="P:cell division"/>
    <property type="evidence" value="ECO:0007669"/>
    <property type="project" value="UniProtKB-KW"/>
</dbReference>
<dbReference type="PANTHER" id="PTHR13504:SF39">
    <property type="entry name" value="CELL FILAMENTATION PROTEIN"/>
    <property type="match status" value="1"/>
</dbReference>
<dbReference type="PROSITE" id="PS51459">
    <property type="entry name" value="FIDO"/>
    <property type="match status" value="1"/>
</dbReference>
<accession>A0ABR5DT14</accession>
<dbReference type="Proteomes" id="UP000033519">
    <property type="component" value="Unassembled WGS sequence"/>
</dbReference>
<name>A0ABR5DT14_9HYPH</name>
<sequence length="198" mass="22507">MIGLFDEAEHATPLSVDDQKGMIPTWVTTRADLNVAEQDNILAGLAWAQRRRLKPLKIATDEFSRTLHRMMFGKVWKWAGRYRQSTLNIGVEPWMIANESAVLFDTFRYWTEHSTFSPDELAVQFHHRIVAVHPFPNGNGRHSRMMADLLVESLGGQPFTWGGGNLQEDTSELRRAYITTLKQADAHDTAPLLAFARS</sequence>
<gene>
    <name evidence="2" type="ORF">WH91_20995</name>
</gene>
<evidence type="ECO:0000259" key="1">
    <source>
        <dbReference type="PROSITE" id="PS51459"/>
    </source>
</evidence>
<dbReference type="InterPro" id="IPR003812">
    <property type="entry name" value="Fido"/>
</dbReference>
<evidence type="ECO:0000313" key="3">
    <source>
        <dbReference type="Proteomes" id="UP000033519"/>
    </source>
</evidence>
<dbReference type="Pfam" id="PF02661">
    <property type="entry name" value="Fic"/>
    <property type="match status" value="1"/>
</dbReference>
<keyword evidence="3" id="KW-1185">Reference proteome</keyword>
<dbReference type="PANTHER" id="PTHR13504">
    <property type="entry name" value="FIDO DOMAIN-CONTAINING PROTEIN DDB_G0283145"/>
    <property type="match status" value="1"/>
</dbReference>
<comment type="caution">
    <text evidence="2">The sequence shown here is derived from an EMBL/GenBank/DDBJ whole genome shotgun (WGS) entry which is preliminary data.</text>
</comment>
<organism evidence="2 3">
    <name type="scientific">Devosia psychrophila</name>
    <dbReference type="NCBI Taxonomy" id="728005"/>
    <lineage>
        <taxon>Bacteria</taxon>
        <taxon>Pseudomonadati</taxon>
        <taxon>Pseudomonadota</taxon>
        <taxon>Alphaproteobacteria</taxon>
        <taxon>Hyphomicrobiales</taxon>
        <taxon>Devosiaceae</taxon>
        <taxon>Devosia</taxon>
    </lineage>
</organism>
<dbReference type="NCBIfam" id="TIGR02613">
    <property type="entry name" value="mob_myst_B"/>
    <property type="match status" value="1"/>
</dbReference>
<evidence type="ECO:0000313" key="2">
    <source>
        <dbReference type="EMBL" id="KKC31161.1"/>
    </source>
</evidence>
<dbReference type="RefSeq" id="WP_046172953.1">
    <property type="nucleotide sequence ID" value="NZ_LAPV01000214.1"/>
</dbReference>
<proteinExistence type="predicted"/>
<dbReference type="Gene3D" id="1.10.3290.10">
    <property type="entry name" value="Fido-like domain"/>
    <property type="match status" value="1"/>
</dbReference>
<dbReference type="InterPro" id="IPR013436">
    <property type="entry name" value="Mobile_mystery_prot_B"/>
</dbReference>
<dbReference type="InterPro" id="IPR036597">
    <property type="entry name" value="Fido-like_dom_sf"/>
</dbReference>
<reference evidence="2 3" key="1">
    <citation type="submission" date="2015-03" db="EMBL/GenBank/DDBJ databases">
        <authorList>
            <person name="Lepp D."/>
            <person name="Hassan Y.I."/>
            <person name="Li X.-Z."/>
            <person name="Zhou T."/>
        </authorList>
    </citation>
    <scope>NUCLEOTIDE SEQUENCE [LARGE SCALE GENOMIC DNA]</scope>
    <source>
        <strain evidence="2 3">Cr7-05</strain>
    </source>
</reference>
<dbReference type="EMBL" id="LAPV01000214">
    <property type="protein sequence ID" value="KKC31161.1"/>
    <property type="molecule type" value="Genomic_DNA"/>
</dbReference>